<sequence length="149" mass="15430">MRVRADDPQLNEVLTGAGPAGKDPRDGLVFVARTGLRVWAETEDELAQAFDMTRETVAAGGAVVYVVRSAALLGRTEPLDAAVAAGLLSGARALALERRKHNGYSTVVAVADDVEPKSVADAVDLLVATRGANGQAFVLGDEHLGAALP</sequence>
<dbReference type="Proteomes" id="UP000028488">
    <property type="component" value="Chromosome"/>
</dbReference>
<gene>
    <name evidence="1" type="ORF">EP51_27515</name>
</gene>
<dbReference type="EMBL" id="CP008947">
    <property type="protein sequence ID" value="AII08166.1"/>
    <property type="molecule type" value="Genomic_DNA"/>
</dbReference>
<organism evidence="1 2">
    <name type="scientific">Rhodococcus opacus</name>
    <name type="common">Nocardia opaca</name>
    <dbReference type="NCBI Taxonomy" id="37919"/>
    <lineage>
        <taxon>Bacteria</taxon>
        <taxon>Bacillati</taxon>
        <taxon>Actinomycetota</taxon>
        <taxon>Actinomycetes</taxon>
        <taxon>Mycobacteriales</taxon>
        <taxon>Nocardiaceae</taxon>
        <taxon>Rhodococcus</taxon>
    </lineage>
</organism>
<reference evidence="1 2" key="1">
    <citation type="submission" date="2014-07" db="EMBL/GenBank/DDBJ databases">
        <title>Genome Sequence of Rhodococcus opacus Strain R7, a Biodegrader of Mono- and Polycyclic Aromatic Hydrocarbons.</title>
        <authorList>
            <person name="Di Gennaro P."/>
            <person name="Zampolli J."/>
            <person name="Presti I."/>
            <person name="Cappelletti M."/>
            <person name="D'Ursi P."/>
            <person name="Orro A."/>
            <person name="Mezzelani A."/>
            <person name="Milanesi L."/>
        </authorList>
    </citation>
    <scope>NUCLEOTIDE SEQUENCE [LARGE SCALE GENOMIC DNA]</scope>
    <source>
        <strain evidence="1 2">R7</strain>
    </source>
</reference>
<evidence type="ECO:0000313" key="1">
    <source>
        <dbReference type="EMBL" id="AII08166.1"/>
    </source>
</evidence>
<dbReference type="Gene3D" id="3.40.50.720">
    <property type="entry name" value="NAD(P)-binding Rossmann-like Domain"/>
    <property type="match status" value="1"/>
</dbReference>
<protein>
    <submittedName>
        <fullName evidence="1">Uncharacterized protein</fullName>
    </submittedName>
</protein>
<accession>A0A076EQF3</accession>
<name>A0A076EQF3_RHOOP</name>
<dbReference type="eggNOG" id="ENOG502ZJ66">
    <property type="taxonomic scope" value="Bacteria"/>
</dbReference>
<evidence type="ECO:0000313" key="2">
    <source>
        <dbReference type="Proteomes" id="UP000028488"/>
    </source>
</evidence>
<dbReference type="RefSeq" id="WP_128641010.1">
    <property type="nucleotide sequence ID" value="NZ_CP008947.1"/>
</dbReference>
<proteinExistence type="predicted"/>
<dbReference type="AlphaFoldDB" id="A0A076EQF3"/>